<sequence>MSGHSWLLKLPLGKCKSTFNLEKAVCNHGFFMMAPNRWIPSSKILQRPLRLADNTTSVTVLISHPPDSSFLCVQVYHSQTPSPADQRAILKQVTRMLRLTMRDETIVTKFQSICPEAKDINFGRIFVRPLSLKMLSSASSFAIAGKRKRAKSEKLTTHEANNAAPMGNFPNFEELVNIDESCFLEKFKPILGYRAEYILELVEAVKTGRVSFQDLENSTEEQLCYEQVYQNLAKIKGFGHFTCANVLMCMGHYEIVPADTETLRHIRQVHGMKNCNKKTMEEEVRKLYDKYAPFQCLAYWMELLDRYEYKVGKLSELSSSRYHLISSVLFQEDTSNK</sequence>
<dbReference type="GO" id="GO:0005634">
    <property type="term" value="C:nucleus"/>
    <property type="evidence" value="ECO:0007669"/>
    <property type="project" value="TreeGrafter"/>
</dbReference>
<dbReference type="InterPro" id="IPR003265">
    <property type="entry name" value="HhH-GPD_domain"/>
</dbReference>
<dbReference type="EC" id="4.2.99.18" evidence="2"/>
<dbReference type="EMBL" id="VOIH02000009">
    <property type="protein sequence ID" value="KAF3438452.1"/>
    <property type="molecule type" value="Genomic_DNA"/>
</dbReference>
<proteinExistence type="inferred from homology"/>
<dbReference type="GO" id="GO:0006285">
    <property type="term" value="P:base-excision repair, AP site formation"/>
    <property type="evidence" value="ECO:0007669"/>
    <property type="project" value="TreeGrafter"/>
</dbReference>
<dbReference type="GO" id="GO:0034039">
    <property type="term" value="F:8-oxo-7,8-dihydroguanine DNA N-glycosylase activity"/>
    <property type="evidence" value="ECO:0007669"/>
    <property type="project" value="TreeGrafter"/>
</dbReference>
<gene>
    <name evidence="5" type="ORF">FNV43_RR21214</name>
</gene>
<dbReference type="Proteomes" id="UP000796880">
    <property type="component" value="Unassembled WGS sequence"/>
</dbReference>
<keyword evidence="6" id="KW-1185">Reference proteome</keyword>
<dbReference type="GO" id="GO:0140078">
    <property type="term" value="F:class I DNA-(apurinic or apyrimidinic site) endonuclease activity"/>
    <property type="evidence" value="ECO:0007669"/>
    <property type="project" value="UniProtKB-EC"/>
</dbReference>
<comment type="catalytic activity">
    <reaction evidence="3">
        <text>2'-deoxyribonucleotide-(2'-deoxyribose 5'-phosphate)-2'-deoxyribonucleotide-DNA = a 3'-end 2'-deoxyribonucleotide-(2,3-dehydro-2,3-deoxyribose 5'-phosphate)-DNA + a 5'-end 5'-phospho-2'-deoxyribonucleoside-DNA + H(+)</text>
        <dbReference type="Rhea" id="RHEA:66592"/>
        <dbReference type="Rhea" id="RHEA-COMP:13180"/>
        <dbReference type="Rhea" id="RHEA-COMP:16897"/>
        <dbReference type="Rhea" id="RHEA-COMP:17067"/>
        <dbReference type="ChEBI" id="CHEBI:15378"/>
        <dbReference type="ChEBI" id="CHEBI:136412"/>
        <dbReference type="ChEBI" id="CHEBI:157695"/>
        <dbReference type="ChEBI" id="CHEBI:167181"/>
        <dbReference type="EC" id="4.2.99.18"/>
    </reaction>
</comment>
<dbReference type="OrthoDB" id="4951845at2759"/>
<dbReference type="SUPFAM" id="SSF48150">
    <property type="entry name" value="DNA-glycosylase"/>
    <property type="match status" value="1"/>
</dbReference>
<dbReference type="InterPro" id="IPR052054">
    <property type="entry name" value="Oxidative_DNA_repair_enzyme"/>
</dbReference>
<dbReference type="InterPro" id="IPR011257">
    <property type="entry name" value="DNA_glycosylase"/>
</dbReference>
<evidence type="ECO:0000313" key="5">
    <source>
        <dbReference type="EMBL" id="KAF3438452.1"/>
    </source>
</evidence>
<dbReference type="AlphaFoldDB" id="A0A8K0DVU6"/>
<comment type="caution">
    <text evidence="5">The sequence shown here is derived from an EMBL/GenBank/DDBJ whole genome shotgun (WGS) entry which is preliminary data.</text>
</comment>
<dbReference type="Gene3D" id="1.10.340.30">
    <property type="entry name" value="Hypothetical protein, domain 2"/>
    <property type="match status" value="1"/>
</dbReference>
<comment type="similarity">
    <text evidence="1">Belongs to the type-1 OGG1 family.</text>
</comment>
<dbReference type="PANTHER" id="PTHR10242">
    <property type="entry name" value="8-OXOGUANINE DNA GLYCOSYLASE"/>
    <property type="match status" value="1"/>
</dbReference>
<reference evidence="5" key="1">
    <citation type="submission" date="2020-03" db="EMBL/GenBank/DDBJ databases">
        <title>A high-quality chromosome-level genome assembly of a woody plant with both climbing and erect habits, Rhamnella rubrinervis.</title>
        <authorList>
            <person name="Lu Z."/>
            <person name="Yang Y."/>
            <person name="Zhu X."/>
            <person name="Sun Y."/>
        </authorList>
    </citation>
    <scope>NUCLEOTIDE SEQUENCE</scope>
    <source>
        <strain evidence="5">BYM</strain>
        <tissue evidence="5">Leaf</tissue>
    </source>
</reference>
<accession>A0A8K0DVU6</accession>
<evidence type="ECO:0000256" key="3">
    <source>
        <dbReference type="ARBA" id="ARBA00044632"/>
    </source>
</evidence>
<dbReference type="SMART" id="SM00478">
    <property type="entry name" value="ENDO3c"/>
    <property type="match status" value="1"/>
</dbReference>
<name>A0A8K0DVU6_9ROSA</name>
<organism evidence="5 6">
    <name type="scientific">Rhamnella rubrinervis</name>
    <dbReference type="NCBI Taxonomy" id="2594499"/>
    <lineage>
        <taxon>Eukaryota</taxon>
        <taxon>Viridiplantae</taxon>
        <taxon>Streptophyta</taxon>
        <taxon>Embryophyta</taxon>
        <taxon>Tracheophyta</taxon>
        <taxon>Spermatophyta</taxon>
        <taxon>Magnoliopsida</taxon>
        <taxon>eudicotyledons</taxon>
        <taxon>Gunneridae</taxon>
        <taxon>Pentapetalae</taxon>
        <taxon>rosids</taxon>
        <taxon>fabids</taxon>
        <taxon>Rosales</taxon>
        <taxon>Rhamnaceae</taxon>
        <taxon>rhamnoid group</taxon>
        <taxon>Rhamneae</taxon>
        <taxon>Rhamnella</taxon>
    </lineage>
</organism>
<evidence type="ECO:0000313" key="6">
    <source>
        <dbReference type="Proteomes" id="UP000796880"/>
    </source>
</evidence>
<protein>
    <recommendedName>
        <fullName evidence="2">DNA-(apurinic or apyrimidinic site) lyase</fullName>
        <ecNumber evidence="2">4.2.99.18</ecNumber>
    </recommendedName>
</protein>
<evidence type="ECO:0000259" key="4">
    <source>
        <dbReference type="SMART" id="SM00478"/>
    </source>
</evidence>
<dbReference type="PANTHER" id="PTHR10242:SF7">
    <property type="entry name" value="HHH-GPD DOMAIN-CONTAINING PROTEIN"/>
    <property type="match status" value="1"/>
</dbReference>
<evidence type="ECO:0000256" key="2">
    <source>
        <dbReference type="ARBA" id="ARBA00012720"/>
    </source>
</evidence>
<feature type="domain" description="HhH-GPD" evidence="4">
    <location>
        <begin position="156"/>
        <end position="309"/>
    </location>
</feature>
<evidence type="ECO:0000256" key="1">
    <source>
        <dbReference type="ARBA" id="ARBA00010679"/>
    </source>
</evidence>